<organism evidence="2 3">
    <name type="scientific">Draconibacterium aestuarii</name>
    <dbReference type="NCBI Taxonomy" id="2998507"/>
    <lineage>
        <taxon>Bacteria</taxon>
        <taxon>Pseudomonadati</taxon>
        <taxon>Bacteroidota</taxon>
        <taxon>Bacteroidia</taxon>
        <taxon>Marinilabiliales</taxon>
        <taxon>Prolixibacteraceae</taxon>
        <taxon>Draconibacterium</taxon>
    </lineage>
</organism>
<feature type="transmembrane region" description="Helical" evidence="1">
    <location>
        <begin position="42"/>
        <end position="60"/>
    </location>
</feature>
<feature type="transmembrane region" description="Helical" evidence="1">
    <location>
        <begin position="197"/>
        <end position="217"/>
    </location>
</feature>
<keyword evidence="1" id="KW-0472">Membrane</keyword>
<keyword evidence="1" id="KW-0812">Transmembrane</keyword>
<accession>A0A9X3F6Z9</accession>
<feature type="transmembrane region" description="Helical" evidence="1">
    <location>
        <begin position="90"/>
        <end position="108"/>
    </location>
</feature>
<feature type="transmembrane region" description="Helical" evidence="1">
    <location>
        <begin position="67"/>
        <end position="84"/>
    </location>
</feature>
<gene>
    <name evidence="2" type="ORF">OU798_06790</name>
</gene>
<evidence type="ECO:0000313" key="2">
    <source>
        <dbReference type="EMBL" id="MCY1720041.1"/>
    </source>
</evidence>
<feature type="transmembrane region" description="Helical" evidence="1">
    <location>
        <begin position="172"/>
        <end position="190"/>
    </location>
</feature>
<keyword evidence="1" id="KW-1133">Transmembrane helix</keyword>
<dbReference type="Proteomes" id="UP001145087">
    <property type="component" value="Unassembled WGS sequence"/>
</dbReference>
<dbReference type="EMBL" id="JAPOHD010000012">
    <property type="protein sequence ID" value="MCY1720041.1"/>
    <property type="molecule type" value="Genomic_DNA"/>
</dbReference>
<feature type="transmembrane region" description="Helical" evidence="1">
    <location>
        <begin position="223"/>
        <end position="242"/>
    </location>
</feature>
<reference evidence="2" key="1">
    <citation type="submission" date="2022-11" db="EMBL/GenBank/DDBJ databases">
        <title>Marilongibacter aestuarii gen. nov., sp. nov., isolated from tidal flat sediment.</title>
        <authorList>
            <person name="Jiayan W."/>
        </authorList>
    </citation>
    <scope>NUCLEOTIDE SEQUENCE</scope>
    <source>
        <strain evidence="2">Z1-6</strain>
    </source>
</reference>
<comment type="caution">
    <text evidence="2">The sequence shown here is derived from an EMBL/GenBank/DDBJ whole genome shotgun (WGS) entry which is preliminary data.</text>
</comment>
<dbReference type="RefSeq" id="WP_343332372.1">
    <property type="nucleotide sequence ID" value="NZ_JAPOHD010000012.1"/>
</dbReference>
<evidence type="ECO:0000256" key="1">
    <source>
        <dbReference type="SAM" id="Phobius"/>
    </source>
</evidence>
<name>A0A9X3F6Z9_9BACT</name>
<evidence type="ECO:0000313" key="3">
    <source>
        <dbReference type="Proteomes" id="UP001145087"/>
    </source>
</evidence>
<dbReference type="AlphaFoldDB" id="A0A9X3F6Z9"/>
<proteinExistence type="predicted"/>
<sequence>MKAKINSLSFKIIISFYGLLYFIGFIIPLFSNYTSITRVEIYTVPLAFLLFTIGAFWCWYNERIGGYILLGWHLIIWCFAIFLWPDGEMTLVFAFPILIISALLIRNWHKININSYSDSIQQWKLVLRVLLINYVIIYCLVVFSDVAANILGIQLHSDATSVNAWNFSQMETSILVFELLLFMLAAAFSLKSELVAGLLLVIWYVLLAIACNAYQRIGNSGPWTLFSIPIFAQGLLYILIYFRQKKQIILL</sequence>
<protein>
    <submittedName>
        <fullName evidence="2">Uncharacterized protein</fullName>
    </submittedName>
</protein>
<feature type="transmembrane region" description="Helical" evidence="1">
    <location>
        <begin position="129"/>
        <end position="152"/>
    </location>
</feature>
<keyword evidence="3" id="KW-1185">Reference proteome</keyword>
<feature type="transmembrane region" description="Helical" evidence="1">
    <location>
        <begin position="12"/>
        <end position="30"/>
    </location>
</feature>